<evidence type="ECO:0000313" key="2">
    <source>
        <dbReference type="Proteomes" id="UP001060260"/>
    </source>
</evidence>
<name>A0AA94Y563_9BACE</name>
<reference evidence="1" key="1">
    <citation type="submission" date="2022-08" db="EMBL/GenBank/DDBJ databases">
        <title>Genome Sequencing of Bacteroides fragilis Group Isolates with Nanopore Technology.</title>
        <authorList>
            <person name="Tisza M.J."/>
            <person name="Smith D."/>
            <person name="Dekker J.P."/>
        </authorList>
    </citation>
    <scope>NUCLEOTIDE SEQUENCE</scope>
    <source>
        <strain evidence="1">BFG-474</strain>
    </source>
</reference>
<evidence type="ECO:0000313" key="1">
    <source>
        <dbReference type="EMBL" id="UVQ96822.1"/>
    </source>
</evidence>
<dbReference type="Proteomes" id="UP001060260">
    <property type="component" value="Chromosome"/>
</dbReference>
<dbReference type="RefSeq" id="WP_178665921.1">
    <property type="nucleotide sequence ID" value="NZ_CAXSUM010000016.1"/>
</dbReference>
<dbReference type="EMBL" id="CP103166">
    <property type="protein sequence ID" value="UVQ96822.1"/>
    <property type="molecule type" value="Genomic_DNA"/>
</dbReference>
<dbReference type="SUPFAM" id="SSF55729">
    <property type="entry name" value="Acyl-CoA N-acyltransferases (Nat)"/>
    <property type="match status" value="1"/>
</dbReference>
<organism evidence="1 2">
    <name type="scientific">Bacteroides caccae</name>
    <dbReference type="NCBI Taxonomy" id="47678"/>
    <lineage>
        <taxon>Bacteria</taxon>
        <taxon>Pseudomonadati</taxon>
        <taxon>Bacteroidota</taxon>
        <taxon>Bacteroidia</taxon>
        <taxon>Bacteroidales</taxon>
        <taxon>Bacteroidaceae</taxon>
        <taxon>Bacteroides</taxon>
    </lineage>
</organism>
<dbReference type="AlphaFoldDB" id="A0AA94Y563"/>
<dbReference type="Gene3D" id="3.40.630.30">
    <property type="match status" value="1"/>
</dbReference>
<proteinExistence type="predicted"/>
<sequence>MINIREIQSRDVDAVVALRLEAFPSFFLSSLDSTFLKCYYSCFVKSNETVSVCAEEDGKMLVLTVSTKMSKGFNGRLNKQDMAQFGWLAMKFLLTNPKALLRLVKNFSKTSDAVEDNEDYAKLFSIGVSPTTQSKGVGEMLLVDNECVM</sequence>
<gene>
    <name evidence="1" type="ORF">NXW23_21575</name>
</gene>
<protein>
    <submittedName>
        <fullName evidence="1">Uncharacterized protein</fullName>
    </submittedName>
</protein>
<accession>A0AA94Y563</accession>
<dbReference type="InterPro" id="IPR016181">
    <property type="entry name" value="Acyl_CoA_acyltransferase"/>
</dbReference>